<dbReference type="Proteomes" id="UP001274321">
    <property type="component" value="Unassembled WGS sequence"/>
</dbReference>
<dbReference type="RefSeq" id="WP_319843139.1">
    <property type="nucleotide sequence ID" value="NZ_JAXAFJ010000001.1"/>
</dbReference>
<accession>A0ABU4RMZ5</accession>
<dbReference type="InterPro" id="IPR010466">
    <property type="entry name" value="DUF1058"/>
</dbReference>
<protein>
    <submittedName>
        <fullName evidence="1">SH3 domain-containing protein</fullName>
    </submittedName>
</protein>
<gene>
    <name evidence="1" type="ORF">SCD90_03060</name>
</gene>
<reference evidence="1 2" key="1">
    <citation type="submission" date="2023-11" db="EMBL/GenBank/DDBJ databases">
        <authorList>
            <person name="Bao R."/>
        </authorList>
    </citation>
    <scope>NUCLEOTIDE SEQUENCE [LARGE SCALE GENOMIC DNA]</scope>
    <source>
        <strain evidence="1 2">PJ23</strain>
    </source>
</reference>
<dbReference type="EMBL" id="JAXAFJ010000001">
    <property type="protein sequence ID" value="MDX6805035.1"/>
    <property type="molecule type" value="Genomic_DNA"/>
</dbReference>
<proteinExistence type="predicted"/>
<dbReference type="Gene3D" id="2.30.30.40">
    <property type="entry name" value="SH3 Domains"/>
    <property type="match status" value="1"/>
</dbReference>
<keyword evidence="2" id="KW-1185">Reference proteome</keyword>
<evidence type="ECO:0000313" key="1">
    <source>
        <dbReference type="EMBL" id="MDX6805035.1"/>
    </source>
</evidence>
<evidence type="ECO:0000313" key="2">
    <source>
        <dbReference type="Proteomes" id="UP001274321"/>
    </source>
</evidence>
<comment type="caution">
    <text evidence="1">The sequence shown here is derived from an EMBL/GenBank/DDBJ whole genome shotgun (WGS) entry which is preliminary data.</text>
</comment>
<organism evidence="1 2">
    <name type="scientific">Terrihabitans rhizophilus</name>
    <dbReference type="NCBI Taxonomy" id="3092662"/>
    <lineage>
        <taxon>Bacteria</taxon>
        <taxon>Pseudomonadati</taxon>
        <taxon>Pseudomonadota</taxon>
        <taxon>Alphaproteobacteria</taxon>
        <taxon>Hyphomicrobiales</taxon>
        <taxon>Terrihabitans</taxon>
    </lineage>
</organism>
<dbReference type="Pfam" id="PF06347">
    <property type="entry name" value="SH3_4"/>
    <property type="match status" value="2"/>
</dbReference>
<sequence length="209" mass="22245">MAGRSFKVRALVRIAGVLVLGMVAAGAGMMLLGGSSSTGGPAQAGTSASGSAAAKALPAGGAVATGPVSGMPIPRFVSLKSDKVNVRRGPANDHDVQWVFTRASLPVEITAEWDNWRRIRDADGAEGWVFHSLLSGRRTALIAPWSKEEALPLYRRGDKTSAVVARLQPKVLATVKECDGSWCRIEGQGFDGWMEQEVLWGAYPNEHFD</sequence>
<name>A0ABU4RMZ5_9HYPH</name>